<accession>A0AAV5JVG6</accession>
<evidence type="ECO:0000256" key="3">
    <source>
        <dbReference type="ARBA" id="ARBA00008212"/>
    </source>
</evidence>
<dbReference type="InterPro" id="IPR013083">
    <property type="entry name" value="Znf_RING/FYVE/PHD"/>
</dbReference>
<comment type="pathway">
    <text evidence="2">Protein modification; protein sumoylation.</text>
</comment>
<dbReference type="InterPro" id="IPR026846">
    <property type="entry name" value="Nse2(Mms21)"/>
</dbReference>
<dbReference type="GO" id="GO:0016925">
    <property type="term" value="P:protein sumoylation"/>
    <property type="evidence" value="ECO:0007669"/>
    <property type="project" value="UniProtKB-ARBA"/>
</dbReference>
<evidence type="ECO:0000256" key="10">
    <source>
        <dbReference type="PROSITE-ProRule" id="PRU00452"/>
    </source>
</evidence>
<dbReference type="GO" id="GO:0030915">
    <property type="term" value="C:Smc5-Smc6 complex"/>
    <property type="evidence" value="ECO:0007669"/>
    <property type="project" value="InterPro"/>
</dbReference>
<evidence type="ECO:0000256" key="1">
    <source>
        <dbReference type="ARBA" id="ARBA00004123"/>
    </source>
</evidence>
<evidence type="ECO:0000259" key="11">
    <source>
        <dbReference type="PROSITE" id="PS51044"/>
    </source>
</evidence>
<dbReference type="PANTHER" id="PTHR21330:SF1">
    <property type="entry name" value="E3 SUMO-PROTEIN LIGASE NSE2"/>
    <property type="match status" value="1"/>
</dbReference>
<name>A0AAV5JVG6_9ROSI</name>
<dbReference type="EMBL" id="BPVZ01000045">
    <property type="protein sequence ID" value="GKV16483.1"/>
    <property type="molecule type" value="Genomic_DNA"/>
</dbReference>
<comment type="caution">
    <text evidence="12">The sequence shown here is derived from an EMBL/GenBank/DDBJ whole genome shotgun (WGS) entry which is preliminary data.</text>
</comment>
<evidence type="ECO:0000256" key="2">
    <source>
        <dbReference type="ARBA" id="ARBA00004718"/>
    </source>
</evidence>
<evidence type="ECO:0000256" key="6">
    <source>
        <dbReference type="ARBA" id="ARBA00022771"/>
    </source>
</evidence>
<keyword evidence="4" id="KW-0808">Transferase</keyword>
<protein>
    <recommendedName>
        <fullName evidence="11">SP-RING-type domain-containing protein</fullName>
    </recommendedName>
</protein>
<evidence type="ECO:0000313" key="13">
    <source>
        <dbReference type="Proteomes" id="UP001054252"/>
    </source>
</evidence>
<organism evidence="12 13">
    <name type="scientific">Rubroshorea leprosula</name>
    <dbReference type="NCBI Taxonomy" id="152421"/>
    <lineage>
        <taxon>Eukaryota</taxon>
        <taxon>Viridiplantae</taxon>
        <taxon>Streptophyta</taxon>
        <taxon>Embryophyta</taxon>
        <taxon>Tracheophyta</taxon>
        <taxon>Spermatophyta</taxon>
        <taxon>Magnoliopsida</taxon>
        <taxon>eudicotyledons</taxon>
        <taxon>Gunneridae</taxon>
        <taxon>Pentapetalae</taxon>
        <taxon>rosids</taxon>
        <taxon>malvids</taxon>
        <taxon>Malvales</taxon>
        <taxon>Dipterocarpaceae</taxon>
        <taxon>Rubroshorea</taxon>
    </lineage>
</organism>
<keyword evidence="13" id="KW-1185">Reference proteome</keyword>
<feature type="domain" description="SP-RING-type" evidence="11">
    <location>
        <begin position="136"/>
        <end position="222"/>
    </location>
</feature>
<dbReference type="GO" id="GO:0005634">
    <property type="term" value="C:nucleus"/>
    <property type="evidence" value="ECO:0007669"/>
    <property type="project" value="UniProtKB-SubCell"/>
</dbReference>
<comment type="similarity">
    <text evidence="3">Belongs to the NSE2 family.</text>
</comment>
<keyword evidence="7" id="KW-0833">Ubl conjugation pathway</keyword>
<dbReference type="GO" id="GO:0008270">
    <property type="term" value="F:zinc ion binding"/>
    <property type="evidence" value="ECO:0007669"/>
    <property type="project" value="UniProtKB-KW"/>
</dbReference>
<dbReference type="GO" id="GO:0000724">
    <property type="term" value="P:double-strand break repair via homologous recombination"/>
    <property type="evidence" value="ECO:0007669"/>
    <property type="project" value="InterPro"/>
</dbReference>
<evidence type="ECO:0000256" key="9">
    <source>
        <dbReference type="ARBA" id="ARBA00023242"/>
    </source>
</evidence>
<keyword evidence="6 10" id="KW-0863">Zinc-finger</keyword>
<comment type="subcellular location">
    <subcellularLocation>
        <location evidence="1">Nucleus</location>
    </subcellularLocation>
</comment>
<dbReference type="AlphaFoldDB" id="A0AAV5JVG6"/>
<dbReference type="Pfam" id="PF11789">
    <property type="entry name" value="zf-Nse"/>
    <property type="match status" value="1"/>
</dbReference>
<evidence type="ECO:0000256" key="5">
    <source>
        <dbReference type="ARBA" id="ARBA00022723"/>
    </source>
</evidence>
<dbReference type="PROSITE" id="PS51044">
    <property type="entry name" value="ZF_SP_RING"/>
    <property type="match status" value="1"/>
</dbReference>
<dbReference type="InterPro" id="IPR004181">
    <property type="entry name" value="Znf_MIZ"/>
</dbReference>
<reference evidence="12 13" key="1">
    <citation type="journal article" date="2021" name="Commun. Biol.">
        <title>The genome of Shorea leprosula (Dipterocarpaceae) highlights the ecological relevance of drought in aseasonal tropical rainforests.</title>
        <authorList>
            <person name="Ng K.K.S."/>
            <person name="Kobayashi M.J."/>
            <person name="Fawcett J.A."/>
            <person name="Hatakeyama M."/>
            <person name="Paape T."/>
            <person name="Ng C.H."/>
            <person name="Ang C.C."/>
            <person name="Tnah L.H."/>
            <person name="Lee C.T."/>
            <person name="Nishiyama T."/>
            <person name="Sese J."/>
            <person name="O'Brien M.J."/>
            <person name="Copetti D."/>
            <person name="Mohd Noor M.I."/>
            <person name="Ong R.C."/>
            <person name="Putra M."/>
            <person name="Sireger I.Z."/>
            <person name="Indrioko S."/>
            <person name="Kosugi Y."/>
            <person name="Izuno A."/>
            <person name="Isagi Y."/>
            <person name="Lee S.L."/>
            <person name="Shimizu K.K."/>
        </authorList>
    </citation>
    <scope>NUCLEOTIDE SEQUENCE [LARGE SCALE GENOMIC DNA]</scope>
    <source>
        <strain evidence="12">214</strain>
    </source>
</reference>
<proteinExistence type="inferred from homology"/>
<dbReference type="CDD" id="cd16651">
    <property type="entry name" value="SPL-RING_NSE2"/>
    <property type="match status" value="1"/>
</dbReference>
<gene>
    <name evidence="12" type="ORF">SLEP1_g27120</name>
</gene>
<dbReference type="Proteomes" id="UP001054252">
    <property type="component" value="Unassembled WGS sequence"/>
</dbReference>
<dbReference type="GO" id="GO:0061665">
    <property type="term" value="F:SUMO ligase activity"/>
    <property type="evidence" value="ECO:0007669"/>
    <property type="project" value="TreeGrafter"/>
</dbReference>
<keyword evidence="9" id="KW-0539">Nucleus</keyword>
<keyword evidence="8" id="KW-0862">Zinc</keyword>
<keyword evidence="5" id="KW-0479">Metal-binding</keyword>
<dbReference type="PANTHER" id="PTHR21330">
    <property type="entry name" value="E3 SUMO-PROTEIN LIGASE NSE2"/>
    <property type="match status" value="1"/>
</dbReference>
<evidence type="ECO:0000256" key="7">
    <source>
        <dbReference type="ARBA" id="ARBA00022786"/>
    </source>
</evidence>
<evidence type="ECO:0000256" key="4">
    <source>
        <dbReference type="ARBA" id="ARBA00022679"/>
    </source>
</evidence>
<evidence type="ECO:0000256" key="8">
    <source>
        <dbReference type="ARBA" id="ARBA00022833"/>
    </source>
</evidence>
<dbReference type="SUPFAM" id="SSF57850">
    <property type="entry name" value="RING/U-box"/>
    <property type="match status" value="1"/>
</dbReference>
<sequence length="247" mass="27379">MTSTSASRPDGIAGRIRNAASTLYSDNQTLITDMLKAFNMMKEFAIDLERENQFEMCLGDAVVELLEAYEDCKCCSSAIQSVGNIYQPGTEKLLEDEFTKLKASSSSVLQNHPLICQFCEAVWNVHHAGKPMPGEEQEDIVMTSTQCNILNVTCSLIGKPITELVEPVRSLDCKHIYEKDAIDMYMKSKNSKCPVAACPKIPRPEKVVCGPTLHHDIEEMRSMSKQTAKADTIEDVTVPLDDTKHSG</sequence>
<evidence type="ECO:0000313" key="12">
    <source>
        <dbReference type="EMBL" id="GKV16483.1"/>
    </source>
</evidence>
<dbReference type="Gene3D" id="3.30.40.10">
    <property type="entry name" value="Zinc/RING finger domain, C3HC4 (zinc finger)"/>
    <property type="match status" value="1"/>
</dbReference>